<accession>A0A450W6X5</accession>
<organism evidence="1">
    <name type="scientific">Candidatus Kentrum sp. LPFa</name>
    <dbReference type="NCBI Taxonomy" id="2126335"/>
    <lineage>
        <taxon>Bacteria</taxon>
        <taxon>Pseudomonadati</taxon>
        <taxon>Pseudomonadota</taxon>
        <taxon>Gammaproteobacteria</taxon>
        <taxon>Candidatus Kentrum</taxon>
    </lineage>
</organism>
<evidence type="ECO:0000313" key="1">
    <source>
        <dbReference type="EMBL" id="VFK12797.1"/>
    </source>
</evidence>
<name>A0A450W6X5_9GAMM</name>
<reference evidence="1" key="1">
    <citation type="submission" date="2019-02" db="EMBL/GenBank/DDBJ databases">
        <authorList>
            <person name="Gruber-Vodicka R. H."/>
            <person name="Seah K. B. B."/>
        </authorList>
    </citation>
    <scope>NUCLEOTIDE SEQUENCE</scope>
    <source>
        <strain evidence="1">BECK_S313</strain>
    </source>
</reference>
<protein>
    <submittedName>
        <fullName evidence="1">Uncharacterized protein</fullName>
    </submittedName>
</protein>
<proteinExistence type="predicted"/>
<dbReference type="AlphaFoldDB" id="A0A450W6X5"/>
<sequence length="89" mass="10307">MRWIMFIEIHGDDNPQESCYFRHRFALIMKSGTRGPSLISFRVCLEALIQGIGKIKTLKNRASKSRPTPLQSWRETLTCSRIEPLLAKM</sequence>
<gene>
    <name evidence="1" type="ORF">BECKLPF1236B_GA0070989_104017</name>
</gene>
<dbReference type="EMBL" id="CAADFK010000040">
    <property type="protein sequence ID" value="VFK12797.1"/>
    <property type="molecule type" value="Genomic_DNA"/>
</dbReference>